<dbReference type="AlphaFoldDB" id="A0A7R9YQA5"/>
<reference evidence="1" key="1">
    <citation type="submission" date="2021-01" db="EMBL/GenBank/DDBJ databases">
        <authorList>
            <person name="Corre E."/>
            <person name="Pelletier E."/>
            <person name="Niang G."/>
            <person name="Scheremetjew M."/>
            <person name="Finn R."/>
            <person name="Kale V."/>
            <person name="Holt S."/>
            <person name="Cochrane G."/>
            <person name="Meng A."/>
            <person name="Brown T."/>
            <person name="Cohen L."/>
        </authorList>
    </citation>
    <scope>NUCLEOTIDE SEQUENCE</scope>
    <source>
        <strain evidence="1">CCMP219</strain>
    </source>
</reference>
<protein>
    <submittedName>
        <fullName evidence="1">Uncharacterized protein</fullName>
    </submittedName>
</protein>
<name>A0A7R9YQA5_9CHLO</name>
<proteinExistence type="predicted"/>
<organism evidence="1">
    <name type="scientific">Chlamydomonas euryale</name>
    <dbReference type="NCBI Taxonomy" id="1486919"/>
    <lineage>
        <taxon>Eukaryota</taxon>
        <taxon>Viridiplantae</taxon>
        <taxon>Chlorophyta</taxon>
        <taxon>core chlorophytes</taxon>
        <taxon>Chlorophyceae</taxon>
        <taxon>CS clade</taxon>
        <taxon>Chlamydomonadales</taxon>
        <taxon>Chlamydomonadaceae</taxon>
        <taxon>Chlamydomonas</taxon>
    </lineage>
</organism>
<evidence type="ECO:0000313" key="1">
    <source>
        <dbReference type="EMBL" id="CAD8281345.1"/>
    </source>
</evidence>
<sequence>MEPLDVEALAPAAAAGAAALGSASLRVLSLAAAAEVEAEEAIGGGGGDGLETAVVDGRAADEAFERYQSGELSLAAAIELSMAAGAVSGGGGSAAGSADVLTDSLLLALEQDMSGAGEGGDDGGSALGSWFEGALGASPGASEAWERRLLADLAAATAGDEGSGNGERGVPVWGVDLGVEGLSEAFALSDLAEGGGDVEAARPADGGVGDGEALARLLEELRGVDEEAPTAGAA</sequence>
<dbReference type="EMBL" id="HBEC01002915">
    <property type="protein sequence ID" value="CAD8281345.1"/>
    <property type="molecule type" value="Transcribed_RNA"/>
</dbReference>
<accession>A0A7R9YQA5</accession>
<gene>
    <name evidence="1" type="ORF">CEUR00632_LOCUS1380</name>
</gene>